<accession>A0ABW2I4H1</accession>
<keyword evidence="3" id="KW-0804">Transcription</keyword>
<evidence type="ECO:0000256" key="1">
    <source>
        <dbReference type="ARBA" id="ARBA00023015"/>
    </source>
</evidence>
<reference evidence="7" key="1">
    <citation type="journal article" date="2019" name="Int. J. Syst. Evol. Microbiol.">
        <title>The Global Catalogue of Microorganisms (GCM) 10K type strain sequencing project: providing services to taxonomists for standard genome sequencing and annotation.</title>
        <authorList>
            <consortium name="The Broad Institute Genomics Platform"/>
            <consortium name="The Broad Institute Genome Sequencing Center for Infectious Disease"/>
            <person name="Wu L."/>
            <person name="Ma J."/>
        </authorList>
    </citation>
    <scope>NUCLEOTIDE SEQUENCE [LARGE SCALE GENOMIC DNA]</scope>
    <source>
        <strain evidence="7">XZYJT-10</strain>
    </source>
</reference>
<dbReference type="SUPFAM" id="SSF46689">
    <property type="entry name" value="Homeodomain-like"/>
    <property type="match status" value="1"/>
</dbReference>
<keyword evidence="7" id="KW-1185">Reference proteome</keyword>
<evidence type="ECO:0000256" key="4">
    <source>
        <dbReference type="PROSITE-ProRule" id="PRU00335"/>
    </source>
</evidence>
<dbReference type="InterPro" id="IPR036271">
    <property type="entry name" value="Tet_transcr_reg_TetR-rel_C_sf"/>
</dbReference>
<keyword evidence="2 4" id="KW-0238">DNA-binding</keyword>
<feature type="DNA-binding region" description="H-T-H motif" evidence="4">
    <location>
        <begin position="53"/>
        <end position="72"/>
    </location>
</feature>
<name>A0ABW2I4H1_9ACTN</name>
<evidence type="ECO:0000259" key="5">
    <source>
        <dbReference type="PROSITE" id="PS50977"/>
    </source>
</evidence>
<dbReference type="Proteomes" id="UP001596548">
    <property type="component" value="Unassembled WGS sequence"/>
</dbReference>
<evidence type="ECO:0000313" key="7">
    <source>
        <dbReference type="Proteomes" id="UP001596548"/>
    </source>
</evidence>
<evidence type="ECO:0000256" key="3">
    <source>
        <dbReference type="ARBA" id="ARBA00023163"/>
    </source>
</evidence>
<evidence type="ECO:0000256" key="2">
    <source>
        <dbReference type="ARBA" id="ARBA00023125"/>
    </source>
</evidence>
<dbReference type="Pfam" id="PF00440">
    <property type="entry name" value="TetR_N"/>
    <property type="match status" value="1"/>
</dbReference>
<evidence type="ECO:0000313" key="6">
    <source>
        <dbReference type="EMBL" id="MFC7279756.1"/>
    </source>
</evidence>
<dbReference type="PANTHER" id="PTHR30055">
    <property type="entry name" value="HTH-TYPE TRANSCRIPTIONAL REGULATOR RUTR"/>
    <property type="match status" value="1"/>
</dbReference>
<dbReference type="PANTHER" id="PTHR30055:SF234">
    <property type="entry name" value="HTH-TYPE TRANSCRIPTIONAL REGULATOR BETI"/>
    <property type="match status" value="1"/>
</dbReference>
<dbReference type="InterPro" id="IPR001647">
    <property type="entry name" value="HTH_TetR"/>
</dbReference>
<dbReference type="Gene3D" id="1.10.357.10">
    <property type="entry name" value="Tetracycline Repressor, domain 2"/>
    <property type="match status" value="1"/>
</dbReference>
<protein>
    <submittedName>
        <fullName evidence="6">TetR/AcrR family transcriptional regulator</fullName>
    </submittedName>
</protein>
<keyword evidence="1" id="KW-0805">Transcription regulation</keyword>
<organism evidence="6 7">
    <name type="scientific">Paractinoplanes rhizophilus</name>
    <dbReference type="NCBI Taxonomy" id="1416877"/>
    <lineage>
        <taxon>Bacteria</taxon>
        <taxon>Bacillati</taxon>
        <taxon>Actinomycetota</taxon>
        <taxon>Actinomycetes</taxon>
        <taxon>Micromonosporales</taxon>
        <taxon>Micromonosporaceae</taxon>
        <taxon>Paractinoplanes</taxon>
    </lineage>
</organism>
<dbReference type="PROSITE" id="PS50977">
    <property type="entry name" value="HTH_TETR_2"/>
    <property type="match status" value="1"/>
</dbReference>
<gene>
    <name evidence="6" type="ORF">ACFQS1_37845</name>
</gene>
<dbReference type="InterPro" id="IPR050109">
    <property type="entry name" value="HTH-type_TetR-like_transc_reg"/>
</dbReference>
<dbReference type="InterPro" id="IPR009057">
    <property type="entry name" value="Homeodomain-like_sf"/>
</dbReference>
<feature type="domain" description="HTH tetR-type" evidence="5">
    <location>
        <begin position="31"/>
        <end position="90"/>
    </location>
</feature>
<proteinExistence type="predicted"/>
<dbReference type="SUPFAM" id="SSF48498">
    <property type="entry name" value="Tetracyclin repressor-like, C-terminal domain"/>
    <property type="match status" value="1"/>
</dbReference>
<sequence length="218" mass="23235">MTSSLPASNVGHSEEAAVLYGAQPARRRDAQRNRAAILLAACEVMTSQQPVVGMPEIARRAGIGQATLYRHFPDRVALAGAVIGHLIDGLESCVAAGREQPATFRGALDAILRVQVTMRPLVQLSRRLDSATRGRYLRRVITVLADPLRRAQEDGRVRADLVPADLVLLFGMVEGVVESAPTAGEAVIAAGRSIDLALDGVFRPVSTPSEASLRIGKL</sequence>
<dbReference type="EMBL" id="JBHTBJ010000059">
    <property type="protein sequence ID" value="MFC7279756.1"/>
    <property type="molecule type" value="Genomic_DNA"/>
</dbReference>
<comment type="caution">
    <text evidence="6">The sequence shown here is derived from an EMBL/GenBank/DDBJ whole genome shotgun (WGS) entry which is preliminary data.</text>
</comment>